<dbReference type="InterPro" id="IPR004662">
    <property type="entry name" value="AcgluKinase_fam"/>
</dbReference>
<evidence type="ECO:0000256" key="1">
    <source>
        <dbReference type="ARBA" id="ARBA00004828"/>
    </source>
</evidence>
<evidence type="ECO:0000256" key="8">
    <source>
        <dbReference type="ARBA" id="ARBA00022840"/>
    </source>
</evidence>
<dbReference type="PIRSF" id="PIRSF000728">
    <property type="entry name" value="NAGK"/>
    <property type="match status" value="1"/>
</dbReference>
<keyword evidence="7 10" id="KW-0418">Kinase</keyword>
<dbReference type="PANTHER" id="PTHR23342:SF0">
    <property type="entry name" value="N-ACETYLGLUTAMATE SYNTHASE, MITOCHONDRIAL"/>
    <property type="match status" value="1"/>
</dbReference>
<evidence type="ECO:0000256" key="2">
    <source>
        <dbReference type="ARBA" id="ARBA00013065"/>
    </source>
</evidence>
<feature type="domain" description="Aspartate/glutamate/uridylate kinase" evidence="9">
    <location>
        <begin position="31"/>
        <end position="276"/>
    </location>
</feature>
<dbReference type="GO" id="GO:0006526">
    <property type="term" value="P:L-arginine biosynthetic process"/>
    <property type="evidence" value="ECO:0007669"/>
    <property type="project" value="UniProtKB-KW"/>
</dbReference>
<proteinExistence type="inferred from homology"/>
<dbReference type="AlphaFoldDB" id="A0A3B1C842"/>
<accession>A0A3B1C842</accession>
<dbReference type="EMBL" id="UOGB01000252">
    <property type="protein sequence ID" value="VAX22821.1"/>
    <property type="molecule type" value="Genomic_DNA"/>
</dbReference>
<dbReference type="InterPro" id="IPR001048">
    <property type="entry name" value="Asp/Glu/Uridylate_kinase"/>
</dbReference>
<keyword evidence="3" id="KW-0055">Arginine biosynthesis</keyword>
<dbReference type="HAMAP" id="MF_00082">
    <property type="entry name" value="ArgB"/>
    <property type="match status" value="1"/>
</dbReference>
<reference evidence="10" key="1">
    <citation type="submission" date="2018-06" db="EMBL/GenBank/DDBJ databases">
        <authorList>
            <person name="Zhirakovskaya E."/>
        </authorList>
    </citation>
    <scope>NUCLEOTIDE SEQUENCE</scope>
</reference>
<protein>
    <recommendedName>
        <fullName evidence="2">acetylglutamate kinase</fullName>
        <ecNumber evidence="2">2.7.2.8</ecNumber>
    </recommendedName>
</protein>
<sequence>MKEKAALDKLIEKADSLIEALPYMRSFKGRTIVIKYGGAAMVDDRLKTNFAKDISLLKHIGIHPVVVHGGGPQIGETLKKMNVESNFIDGVRVTDKETLNIVEMTLVGKVNKEIVANINLNGGRAVGLSGKDGALIQAEKMVIEKPGPEVDRPEIIDLGHVGKVTHVDVSIIELLTKGDFIPVIAPVGFGINGETFNINADFVASAIAGALNAAKLLLLTNETGILDGAGEMVSTLTEAGAEKLVKDGVIKGGMLPKTKACFSALNAGVQKTHIIDGRVVHSVLLEIFTDKGVGTEITQG</sequence>
<dbReference type="Pfam" id="PF00696">
    <property type="entry name" value="AA_kinase"/>
    <property type="match status" value="1"/>
</dbReference>
<keyword evidence="5 10" id="KW-0808">Transferase</keyword>
<keyword evidence="8" id="KW-0067">ATP-binding</keyword>
<evidence type="ECO:0000256" key="5">
    <source>
        <dbReference type="ARBA" id="ARBA00022679"/>
    </source>
</evidence>
<dbReference type="SUPFAM" id="SSF53633">
    <property type="entry name" value="Carbamate kinase-like"/>
    <property type="match status" value="1"/>
</dbReference>
<dbReference type="InterPro" id="IPR036393">
    <property type="entry name" value="AceGlu_kinase-like_sf"/>
</dbReference>
<keyword evidence="4" id="KW-0028">Amino-acid biosynthesis</keyword>
<dbReference type="InterPro" id="IPR001057">
    <property type="entry name" value="Glu/AcGlu_kinase"/>
</dbReference>
<dbReference type="FunFam" id="3.40.1160.10:FF:000004">
    <property type="entry name" value="Acetylglutamate kinase"/>
    <property type="match status" value="1"/>
</dbReference>
<evidence type="ECO:0000256" key="6">
    <source>
        <dbReference type="ARBA" id="ARBA00022741"/>
    </source>
</evidence>
<evidence type="ECO:0000256" key="7">
    <source>
        <dbReference type="ARBA" id="ARBA00022777"/>
    </source>
</evidence>
<organism evidence="10">
    <name type="scientific">hydrothermal vent metagenome</name>
    <dbReference type="NCBI Taxonomy" id="652676"/>
    <lineage>
        <taxon>unclassified sequences</taxon>
        <taxon>metagenomes</taxon>
        <taxon>ecological metagenomes</taxon>
    </lineage>
</organism>
<evidence type="ECO:0000259" key="9">
    <source>
        <dbReference type="Pfam" id="PF00696"/>
    </source>
</evidence>
<evidence type="ECO:0000256" key="4">
    <source>
        <dbReference type="ARBA" id="ARBA00022605"/>
    </source>
</evidence>
<dbReference type="NCBIfam" id="TIGR00761">
    <property type="entry name" value="argB"/>
    <property type="match status" value="1"/>
</dbReference>
<dbReference type="InterPro" id="IPR041727">
    <property type="entry name" value="NAGK-C"/>
</dbReference>
<dbReference type="Gene3D" id="3.40.1160.10">
    <property type="entry name" value="Acetylglutamate kinase-like"/>
    <property type="match status" value="1"/>
</dbReference>
<name>A0A3B1C842_9ZZZZ</name>
<keyword evidence="6" id="KW-0547">Nucleotide-binding</keyword>
<dbReference type="EC" id="2.7.2.8" evidence="2"/>
<gene>
    <name evidence="10" type="ORF">MNBD_NITROSPINAE03-13</name>
</gene>
<evidence type="ECO:0000313" key="10">
    <source>
        <dbReference type="EMBL" id="VAX22821.1"/>
    </source>
</evidence>
<dbReference type="InterPro" id="IPR037528">
    <property type="entry name" value="ArgB"/>
</dbReference>
<dbReference type="CDD" id="cd04250">
    <property type="entry name" value="AAK_NAGK-C"/>
    <property type="match status" value="1"/>
</dbReference>
<evidence type="ECO:0000256" key="3">
    <source>
        <dbReference type="ARBA" id="ARBA00022571"/>
    </source>
</evidence>
<dbReference type="GO" id="GO:0003991">
    <property type="term" value="F:acetylglutamate kinase activity"/>
    <property type="evidence" value="ECO:0007669"/>
    <property type="project" value="UniProtKB-EC"/>
</dbReference>
<dbReference type="GO" id="GO:0005737">
    <property type="term" value="C:cytoplasm"/>
    <property type="evidence" value="ECO:0007669"/>
    <property type="project" value="InterPro"/>
</dbReference>
<dbReference type="GO" id="GO:0005524">
    <property type="term" value="F:ATP binding"/>
    <property type="evidence" value="ECO:0007669"/>
    <property type="project" value="UniProtKB-KW"/>
</dbReference>
<dbReference type="PRINTS" id="PR00474">
    <property type="entry name" value="GLU5KINASE"/>
</dbReference>
<comment type="pathway">
    <text evidence="1">Amino-acid biosynthesis; L-arginine biosynthesis; N(2)-acetyl-L-ornithine from L-glutamate: step 2/4.</text>
</comment>
<dbReference type="PANTHER" id="PTHR23342">
    <property type="entry name" value="N-ACETYLGLUTAMATE SYNTHASE"/>
    <property type="match status" value="1"/>
</dbReference>